<protein>
    <submittedName>
        <fullName evidence="1">Uncharacterized protein</fullName>
    </submittedName>
</protein>
<dbReference type="EMBL" id="CAJJDP010000014">
    <property type="protein sequence ID" value="CAD8143318.1"/>
    <property type="molecule type" value="Genomic_DNA"/>
</dbReference>
<name>A0A8S1SU40_PAROT</name>
<comment type="caution">
    <text evidence="1">The sequence shown here is derived from an EMBL/GenBank/DDBJ whole genome shotgun (WGS) entry which is preliminary data.</text>
</comment>
<dbReference type="AlphaFoldDB" id="A0A8S1SU40"/>
<evidence type="ECO:0000313" key="2">
    <source>
        <dbReference type="Proteomes" id="UP000683925"/>
    </source>
</evidence>
<accession>A0A8S1SU40</accession>
<sequence length="172" mass="20526">MFEKYQFLFSNLSQLEILKFHLSQGNINFLENKVDLLKELEQDFNQKFPIENQQQQLIILKYNTALESIQNRINPILSTTMTESAKPEKQQVEIELLVQILQMVNNQNKNYLNLIQKQINQRKIIIIKQSQQTRKLVIKILQPIFILEAFQLLTSNVRNLDRFILNKPKWSR</sequence>
<gene>
    <name evidence="1" type="ORF">POCTA_138.1.T0140448</name>
</gene>
<organism evidence="1 2">
    <name type="scientific">Paramecium octaurelia</name>
    <dbReference type="NCBI Taxonomy" id="43137"/>
    <lineage>
        <taxon>Eukaryota</taxon>
        <taxon>Sar</taxon>
        <taxon>Alveolata</taxon>
        <taxon>Ciliophora</taxon>
        <taxon>Intramacronucleata</taxon>
        <taxon>Oligohymenophorea</taxon>
        <taxon>Peniculida</taxon>
        <taxon>Parameciidae</taxon>
        <taxon>Paramecium</taxon>
    </lineage>
</organism>
<keyword evidence="2" id="KW-1185">Reference proteome</keyword>
<proteinExistence type="predicted"/>
<evidence type="ECO:0000313" key="1">
    <source>
        <dbReference type="EMBL" id="CAD8143318.1"/>
    </source>
</evidence>
<reference evidence="1" key="1">
    <citation type="submission" date="2021-01" db="EMBL/GenBank/DDBJ databases">
        <authorList>
            <consortium name="Genoscope - CEA"/>
            <person name="William W."/>
        </authorList>
    </citation>
    <scope>NUCLEOTIDE SEQUENCE</scope>
</reference>
<dbReference type="Proteomes" id="UP000683925">
    <property type="component" value="Unassembled WGS sequence"/>
</dbReference>